<evidence type="ECO:0000313" key="5">
    <source>
        <dbReference type="Proteomes" id="UP000254255"/>
    </source>
</evidence>
<name>A0A377BY50_ECOLX</name>
<dbReference type="PROSITE" id="PS51160">
    <property type="entry name" value="ACYLPHOSPHATASE_3"/>
    <property type="match status" value="1"/>
</dbReference>
<comment type="similarity">
    <text evidence="2">Belongs to the acylphosphatase family.</text>
</comment>
<accession>A0A377BY50</accession>
<comment type="catalytic activity">
    <reaction evidence="1">
        <text>an acyl phosphate + H2O = a carboxylate + phosphate + H(+)</text>
        <dbReference type="Rhea" id="RHEA:14965"/>
        <dbReference type="ChEBI" id="CHEBI:15377"/>
        <dbReference type="ChEBI" id="CHEBI:15378"/>
        <dbReference type="ChEBI" id="CHEBI:29067"/>
        <dbReference type="ChEBI" id="CHEBI:43474"/>
        <dbReference type="ChEBI" id="CHEBI:59918"/>
        <dbReference type="EC" id="3.6.1.7"/>
    </reaction>
</comment>
<dbReference type="AlphaFoldDB" id="A0A377BY50"/>
<dbReference type="Pfam" id="PF00708">
    <property type="entry name" value="Acylphosphatase"/>
    <property type="match status" value="1"/>
</dbReference>
<dbReference type="PANTHER" id="PTHR42959:SF1">
    <property type="entry name" value="CARBAMOYLTRANSFERASE HYPF"/>
    <property type="match status" value="1"/>
</dbReference>
<evidence type="ECO:0000259" key="3">
    <source>
        <dbReference type="PROSITE" id="PS51160"/>
    </source>
</evidence>
<evidence type="ECO:0000256" key="1">
    <source>
        <dbReference type="PROSITE-ProRule" id="PRU00520"/>
    </source>
</evidence>
<dbReference type="GO" id="GO:0051604">
    <property type="term" value="P:protein maturation"/>
    <property type="evidence" value="ECO:0007669"/>
    <property type="project" value="TreeGrafter"/>
</dbReference>
<sequence>MSKNTSCGVQLRIRGKVQGVGFRPFVWQLAQQLNLHGDVCNDGDGVEVRLLEDPETFLVQLHQHCPPLARIDSVEREPYIWSQLPNEFTIRQSTGGTMNTQIVPDAATCPACLAEMNTQASGVIVIRLSTVLTVVRVSPLFAPCLTTARLP</sequence>
<dbReference type="InterPro" id="IPR036046">
    <property type="entry name" value="Acylphosphatase-like_dom_sf"/>
</dbReference>
<evidence type="ECO:0000256" key="2">
    <source>
        <dbReference type="RuleBase" id="RU004168"/>
    </source>
</evidence>
<feature type="active site" evidence="1">
    <location>
        <position position="23"/>
    </location>
</feature>
<organism evidence="4 5">
    <name type="scientific">Escherichia coli</name>
    <dbReference type="NCBI Taxonomy" id="562"/>
    <lineage>
        <taxon>Bacteria</taxon>
        <taxon>Pseudomonadati</taxon>
        <taxon>Pseudomonadota</taxon>
        <taxon>Gammaproteobacteria</taxon>
        <taxon>Enterobacterales</taxon>
        <taxon>Enterobacteriaceae</taxon>
        <taxon>Escherichia</taxon>
    </lineage>
</organism>
<feature type="active site" evidence="1">
    <location>
        <position position="41"/>
    </location>
</feature>
<dbReference type="PANTHER" id="PTHR42959">
    <property type="entry name" value="CARBAMOYLTRANSFERASE"/>
    <property type="match status" value="1"/>
</dbReference>
<dbReference type="GO" id="GO:0003998">
    <property type="term" value="F:acylphosphatase activity"/>
    <property type="evidence" value="ECO:0007669"/>
    <property type="project" value="UniProtKB-EC"/>
</dbReference>
<evidence type="ECO:0000313" key="4">
    <source>
        <dbReference type="EMBL" id="STL78717.1"/>
    </source>
</evidence>
<dbReference type="GO" id="GO:0008270">
    <property type="term" value="F:zinc ion binding"/>
    <property type="evidence" value="ECO:0007669"/>
    <property type="project" value="TreeGrafter"/>
</dbReference>
<dbReference type="Gene3D" id="3.90.870.50">
    <property type="match status" value="1"/>
</dbReference>
<dbReference type="InterPro" id="IPR017968">
    <property type="entry name" value="Acylphosphatase_CS"/>
</dbReference>
<dbReference type="PROSITE" id="PS00150">
    <property type="entry name" value="ACYLPHOSPHATASE_1"/>
    <property type="match status" value="1"/>
</dbReference>
<gene>
    <name evidence="4" type="primary">hypF_2</name>
    <name evidence="4" type="ORF">NCTC13148_02569</name>
</gene>
<keyword evidence="1" id="KW-0378">Hydrolase</keyword>
<dbReference type="FunFam" id="3.30.70.100:FF:000039">
    <property type="entry name" value="Carbamoyltransferase HypF"/>
    <property type="match status" value="1"/>
</dbReference>
<reference evidence="4 5" key="1">
    <citation type="submission" date="2018-06" db="EMBL/GenBank/DDBJ databases">
        <authorList>
            <consortium name="Pathogen Informatics"/>
            <person name="Doyle S."/>
        </authorList>
    </citation>
    <scope>NUCLEOTIDE SEQUENCE [LARGE SCALE GENOMIC DNA]</scope>
    <source>
        <strain evidence="4 5">NCTC13148</strain>
    </source>
</reference>
<protein>
    <recommendedName>
        <fullName evidence="1">acylphosphatase</fullName>
        <ecNumber evidence="1">3.6.1.7</ecNumber>
    </recommendedName>
</protein>
<dbReference type="EC" id="3.6.1.7" evidence="1"/>
<dbReference type="EMBL" id="UGET01000004">
    <property type="protein sequence ID" value="STL78717.1"/>
    <property type="molecule type" value="Genomic_DNA"/>
</dbReference>
<dbReference type="InterPro" id="IPR051060">
    <property type="entry name" value="Carbamoyltrans_HypF-like"/>
</dbReference>
<dbReference type="Proteomes" id="UP000254255">
    <property type="component" value="Unassembled WGS sequence"/>
</dbReference>
<keyword evidence="4" id="KW-0808">Transferase</keyword>
<dbReference type="InterPro" id="IPR001792">
    <property type="entry name" value="Acylphosphatase-like_dom"/>
</dbReference>
<dbReference type="GO" id="GO:0016743">
    <property type="term" value="F:carboxyl- or carbamoyltransferase activity"/>
    <property type="evidence" value="ECO:0007669"/>
    <property type="project" value="TreeGrafter"/>
</dbReference>
<proteinExistence type="inferred from homology"/>
<dbReference type="SUPFAM" id="SSF54975">
    <property type="entry name" value="Acylphosphatase/BLUF domain-like"/>
    <property type="match status" value="1"/>
</dbReference>
<feature type="domain" description="Acylphosphatase-like" evidence="3">
    <location>
        <begin position="8"/>
        <end position="92"/>
    </location>
</feature>